<organism evidence="2 3">
    <name type="scientific">Fructobacillus durionis</name>
    <dbReference type="NCBI Taxonomy" id="283737"/>
    <lineage>
        <taxon>Bacteria</taxon>
        <taxon>Bacillati</taxon>
        <taxon>Bacillota</taxon>
        <taxon>Bacilli</taxon>
        <taxon>Lactobacillales</taxon>
        <taxon>Lactobacillaceae</taxon>
        <taxon>Fructobacillus</taxon>
    </lineage>
</organism>
<dbReference type="STRING" id="283737.SAMN05660453_0550"/>
<dbReference type="PANTHER" id="PTHR40078:SF1">
    <property type="entry name" value="INTEGRAL MEMBRANE PROTEIN"/>
    <property type="match status" value="1"/>
</dbReference>
<feature type="transmembrane region" description="Helical" evidence="1">
    <location>
        <begin position="182"/>
        <end position="202"/>
    </location>
</feature>
<dbReference type="EMBL" id="FOLI01000001">
    <property type="protein sequence ID" value="SFB88377.1"/>
    <property type="molecule type" value="Genomic_DNA"/>
</dbReference>
<dbReference type="OrthoDB" id="2152142at2"/>
<keyword evidence="1" id="KW-0472">Membrane</keyword>
<sequence length="213" mass="23976">MKNRLITRYCFFLLGLFLVTLGNSFTILSGAGNGIWTAASLGIDRVTDLPLNVILFSIGCLVILANIILQGHFSWFYLSGELVFVFFFSELIQFFVRHLSFLHGYMTSEGARVLLVLLGIVVVCLGTSFYQRANLWMYPTDSLTDILASRFFDGNVWKGQLLAFLPAVLIIILVFFREGEWVGIQIGTVLALVANGELIAFFHKYAFPFLKHN</sequence>
<dbReference type="AlphaFoldDB" id="A0A1I1EMX6"/>
<name>A0A1I1EMX6_9LACO</name>
<evidence type="ECO:0000313" key="3">
    <source>
        <dbReference type="Proteomes" id="UP000199376"/>
    </source>
</evidence>
<evidence type="ECO:0000313" key="2">
    <source>
        <dbReference type="EMBL" id="SFB88377.1"/>
    </source>
</evidence>
<feature type="transmembrane region" description="Helical" evidence="1">
    <location>
        <begin position="111"/>
        <end position="130"/>
    </location>
</feature>
<reference evidence="2 3" key="1">
    <citation type="submission" date="2016-10" db="EMBL/GenBank/DDBJ databases">
        <authorList>
            <person name="de Groot N.N."/>
        </authorList>
    </citation>
    <scope>NUCLEOTIDE SEQUENCE [LARGE SCALE GENOMIC DNA]</scope>
    <source>
        <strain evidence="2 3">DSM 19113</strain>
    </source>
</reference>
<dbReference type="Pfam" id="PF19700">
    <property type="entry name" value="DUF6198"/>
    <property type="match status" value="1"/>
</dbReference>
<protein>
    <submittedName>
        <fullName evidence="2">Uncharacterized membrane protein YczE</fullName>
    </submittedName>
</protein>
<evidence type="ECO:0000256" key="1">
    <source>
        <dbReference type="SAM" id="Phobius"/>
    </source>
</evidence>
<feature type="transmembrane region" description="Helical" evidence="1">
    <location>
        <begin position="50"/>
        <end position="69"/>
    </location>
</feature>
<feature type="transmembrane region" description="Helical" evidence="1">
    <location>
        <begin position="76"/>
        <end position="96"/>
    </location>
</feature>
<keyword evidence="1" id="KW-1133">Transmembrane helix</keyword>
<proteinExistence type="predicted"/>
<keyword evidence="1" id="KW-0812">Transmembrane</keyword>
<feature type="transmembrane region" description="Helical" evidence="1">
    <location>
        <begin position="159"/>
        <end position="176"/>
    </location>
</feature>
<gene>
    <name evidence="2" type="ORF">SAMN05660453_0550</name>
</gene>
<dbReference type="Proteomes" id="UP000199376">
    <property type="component" value="Unassembled WGS sequence"/>
</dbReference>
<dbReference type="RefSeq" id="WP_143404268.1">
    <property type="nucleotide sequence ID" value="NZ_FOLI01000001.1"/>
</dbReference>
<dbReference type="InterPro" id="IPR038750">
    <property type="entry name" value="YczE/YyaS-like"/>
</dbReference>
<accession>A0A1I1EMX6</accession>
<dbReference type="PANTHER" id="PTHR40078">
    <property type="entry name" value="INTEGRAL MEMBRANE PROTEIN-RELATED"/>
    <property type="match status" value="1"/>
</dbReference>
<keyword evidence="3" id="KW-1185">Reference proteome</keyword>